<comment type="caution">
    <text evidence="1">The sequence shown here is derived from an EMBL/GenBank/DDBJ whole genome shotgun (WGS) entry which is preliminary data.</text>
</comment>
<keyword evidence="2" id="KW-1185">Reference proteome</keyword>
<accession>A0AAW1KMC7</accession>
<name>A0AAW1KMC7_POPJA</name>
<proteinExistence type="predicted"/>
<dbReference type="EMBL" id="JASPKY010000205">
    <property type="protein sequence ID" value="KAK9720942.1"/>
    <property type="molecule type" value="Genomic_DNA"/>
</dbReference>
<organism evidence="1 2">
    <name type="scientific">Popillia japonica</name>
    <name type="common">Japanese beetle</name>
    <dbReference type="NCBI Taxonomy" id="7064"/>
    <lineage>
        <taxon>Eukaryota</taxon>
        <taxon>Metazoa</taxon>
        <taxon>Ecdysozoa</taxon>
        <taxon>Arthropoda</taxon>
        <taxon>Hexapoda</taxon>
        <taxon>Insecta</taxon>
        <taxon>Pterygota</taxon>
        <taxon>Neoptera</taxon>
        <taxon>Endopterygota</taxon>
        <taxon>Coleoptera</taxon>
        <taxon>Polyphaga</taxon>
        <taxon>Scarabaeiformia</taxon>
        <taxon>Scarabaeidae</taxon>
        <taxon>Rutelinae</taxon>
        <taxon>Popillia</taxon>
    </lineage>
</organism>
<evidence type="ECO:0000313" key="2">
    <source>
        <dbReference type="Proteomes" id="UP001458880"/>
    </source>
</evidence>
<dbReference type="Gene3D" id="2.40.128.20">
    <property type="match status" value="1"/>
</dbReference>
<dbReference type="SUPFAM" id="SSF50814">
    <property type="entry name" value="Lipocalins"/>
    <property type="match status" value="1"/>
</dbReference>
<dbReference type="Proteomes" id="UP001458880">
    <property type="component" value="Unassembled WGS sequence"/>
</dbReference>
<reference evidence="1 2" key="1">
    <citation type="journal article" date="2024" name="BMC Genomics">
        <title>De novo assembly and annotation of Popillia japonica's genome with initial clues to its potential as an invasive pest.</title>
        <authorList>
            <person name="Cucini C."/>
            <person name="Boschi S."/>
            <person name="Funari R."/>
            <person name="Cardaioli E."/>
            <person name="Iannotti N."/>
            <person name="Marturano G."/>
            <person name="Paoli F."/>
            <person name="Bruttini M."/>
            <person name="Carapelli A."/>
            <person name="Frati F."/>
            <person name="Nardi F."/>
        </authorList>
    </citation>
    <scope>NUCLEOTIDE SEQUENCE [LARGE SCALE GENOMIC DNA]</scope>
    <source>
        <strain evidence="1">DMR45628</strain>
    </source>
</reference>
<protein>
    <submittedName>
        <fullName evidence="1">Uncharacterized protein</fullName>
    </submittedName>
</protein>
<dbReference type="InterPro" id="IPR012674">
    <property type="entry name" value="Calycin"/>
</dbReference>
<gene>
    <name evidence="1" type="ORF">QE152_g21793</name>
</gene>
<evidence type="ECO:0000313" key="1">
    <source>
        <dbReference type="EMBL" id="KAK9720942.1"/>
    </source>
</evidence>
<dbReference type="AlphaFoldDB" id="A0AAW1KMC7"/>
<sequence length="135" mass="14670">MAQIAGTYQLVEAINPEEILKAAGQEVTPVSLAGVTDKSSKLTVTVDGDNYSFVTTIGDNAWRREIKFTIGKAFEEEFKGSKASTVATRVGDKFVFKSTTGANVAERTYEFAGTTVTMIYNPGSAVEAKRIYKRI</sequence>